<dbReference type="AlphaFoldDB" id="A0A7C3FY20"/>
<feature type="transmembrane region" description="Helical" evidence="1">
    <location>
        <begin position="21"/>
        <end position="43"/>
    </location>
</feature>
<dbReference type="GO" id="GO:0005886">
    <property type="term" value="C:plasma membrane"/>
    <property type="evidence" value="ECO:0007669"/>
    <property type="project" value="TreeGrafter"/>
</dbReference>
<comment type="caution">
    <text evidence="3">The sequence shown here is derived from an EMBL/GenBank/DDBJ whole genome shotgun (WGS) entry which is preliminary data.</text>
</comment>
<gene>
    <name evidence="3" type="ORF">ENJ46_03310</name>
</gene>
<reference evidence="3" key="1">
    <citation type="journal article" date="2020" name="mSystems">
        <title>Genome- and Community-Level Interaction Insights into Carbon Utilization and Element Cycling Functions of Hydrothermarchaeota in Hydrothermal Sediment.</title>
        <authorList>
            <person name="Zhou Z."/>
            <person name="Liu Y."/>
            <person name="Xu W."/>
            <person name="Pan J."/>
            <person name="Luo Z.H."/>
            <person name="Li M."/>
        </authorList>
    </citation>
    <scope>NUCLEOTIDE SEQUENCE [LARGE SCALE GENOMIC DNA]</scope>
    <source>
        <strain evidence="3">HyVt-489</strain>
    </source>
</reference>
<accession>A0A7C3FY20</accession>
<feature type="domain" description="DUF218" evidence="2">
    <location>
        <begin position="58"/>
        <end position="198"/>
    </location>
</feature>
<dbReference type="EMBL" id="DRMN01000221">
    <property type="protein sequence ID" value="HFB54929.1"/>
    <property type="molecule type" value="Genomic_DNA"/>
</dbReference>
<dbReference type="CDD" id="cd06259">
    <property type="entry name" value="YdcF-like"/>
    <property type="match status" value="1"/>
</dbReference>
<dbReference type="InterPro" id="IPR003848">
    <property type="entry name" value="DUF218"/>
</dbReference>
<sequence length="223" mass="24734">MMKTSQKTTSGKRRLLSSLFKIFRFLFGFAATLLLCGFGVFLYHIHHTAPSQHLAHADGIVVLTGKGGGRLAAGARLLKDGYGERLLISGVNTALDEEEIATLLGTEIEQVKCCIDLDYEARNTLENARETAIWARSLGYETIILVTSSYHMPRAKVEISAAINTINIIPYPVKPTPIAKGTSGKTGENFNRYLREYAKLLLSYARDPGARFKKNRKDKRNAK</sequence>
<organism evidence="3">
    <name type="scientific">Hellea balneolensis</name>
    <dbReference type="NCBI Taxonomy" id="287478"/>
    <lineage>
        <taxon>Bacteria</taxon>
        <taxon>Pseudomonadati</taxon>
        <taxon>Pseudomonadota</taxon>
        <taxon>Alphaproteobacteria</taxon>
        <taxon>Maricaulales</taxon>
        <taxon>Robiginitomaculaceae</taxon>
        <taxon>Hellea</taxon>
    </lineage>
</organism>
<dbReference type="InterPro" id="IPR051599">
    <property type="entry name" value="Cell_Envelope_Assoc"/>
</dbReference>
<name>A0A7C3FY20_9PROT</name>
<keyword evidence="1" id="KW-0472">Membrane</keyword>
<dbReference type="GO" id="GO:0043164">
    <property type="term" value="P:Gram-negative-bacterium-type cell wall biogenesis"/>
    <property type="evidence" value="ECO:0007669"/>
    <property type="project" value="TreeGrafter"/>
</dbReference>
<dbReference type="Pfam" id="PF02698">
    <property type="entry name" value="DUF218"/>
    <property type="match status" value="1"/>
</dbReference>
<proteinExistence type="predicted"/>
<dbReference type="GO" id="GO:0000270">
    <property type="term" value="P:peptidoglycan metabolic process"/>
    <property type="evidence" value="ECO:0007669"/>
    <property type="project" value="TreeGrafter"/>
</dbReference>
<keyword evidence="1" id="KW-0812">Transmembrane</keyword>
<dbReference type="PANTHER" id="PTHR30336:SF4">
    <property type="entry name" value="ENVELOPE BIOGENESIS FACTOR ELYC"/>
    <property type="match status" value="1"/>
</dbReference>
<protein>
    <submittedName>
        <fullName evidence="3">YdcF family protein</fullName>
    </submittedName>
</protein>
<dbReference type="Gene3D" id="3.40.50.620">
    <property type="entry name" value="HUPs"/>
    <property type="match status" value="1"/>
</dbReference>
<dbReference type="Proteomes" id="UP000886042">
    <property type="component" value="Unassembled WGS sequence"/>
</dbReference>
<keyword evidence="1" id="KW-1133">Transmembrane helix</keyword>
<dbReference type="InterPro" id="IPR014729">
    <property type="entry name" value="Rossmann-like_a/b/a_fold"/>
</dbReference>
<evidence type="ECO:0000259" key="2">
    <source>
        <dbReference type="Pfam" id="PF02698"/>
    </source>
</evidence>
<dbReference type="PANTHER" id="PTHR30336">
    <property type="entry name" value="INNER MEMBRANE PROTEIN, PROBABLE PERMEASE"/>
    <property type="match status" value="1"/>
</dbReference>
<evidence type="ECO:0000313" key="3">
    <source>
        <dbReference type="EMBL" id="HFB54929.1"/>
    </source>
</evidence>
<evidence type="ECO:0000256" key="1">
    <source>
        <dbReference type="SAM" id="Phobius"/>
    </source>
</evidence>